<proteinExistence type="predicted"/>
<accession>A0ABT6EVD7</accession>
<protein>
    <submittedName>
        <fullName evidence="2">Rpn family recombination-promoting nuclease/putative transposase</fullName>
    </submittedName>
</protein>
<dbReference type="Proteomes" id="UP001154265">
    <property type="component" value="Unassembled WGS sequence"/>
</dbReference>
<dbReference type="RefSeq" id="WP_277865690.1">
    <property type="nucleotide sequence ID" value="NZ_JAKKUT010000001.1"/>
</dbReference>
<evidence type="ECO:0000313" key="3">
    <source>
        <dbReference type="Proteomes" id="UP001154265"/>
    </source>
</evidence>
<evidence type="ECO:0000259" key="1">
    <source>
        <dbReference type="Pfam" id="PF14261"/>
    </source>
</evidence>
<dbReference type="PANTHER" id="PTHR34613:SF1">
    <property type="entry name" value="SLL6017 PROTEIN"/>
    <property type="match status" value="1"/>
</dbReference>
<feature type="domain" description="DUF4351" evidence="1">
    <location>
        <begin position="213"/>
        <end position="244"/>
    </location>
</feature>
<gene>
    <name evidence="2" type="ORF">L3556_02320</name>
</gene>
<reference evidence="2" key="1">
    <citation type="journal article" date="2022" name="Genome Biol. Evol.">
        <title>A New Gene Family Diagnostic for Intracellular Biomineralization of Amorphous Ca Carbonates by Cyanobacteria.</title>
        <authorList>
            <person name="Benzerara K."/>
            <person name="Duprat E."/>
            <person name="Bitard-Feildel T."/>
            <person name="Caumes G."/>
            <person name="Cassier-Chauvat C."/>
            <person name="Chauvat F."/>
            <person name="Dezi M."/>
            <person name="Diop S.I."/>
            <person name="Gaschignard G."/>
            <person name="Gorgen S."/>
            <person name="Gugger M."/>
            <person name="Lopez-Garcia P."/>
            <person name="Millet M."/>
            <person name="Skouri-Panet F."/>
            <person name="Moreira D."/>
            <person name="Callebaut I."/>
        </authorList>
    </citation>
    <scope>NUCLEOTIDE SEQUENCE</scope>
    <source>
        <strain evidence="2">G9</strain>
    </source>
</reference>
<dbReference type="InterPro" id="IPR010106">
    <property type="entry name" value="RpnA"/>
</dbReference>
<keyword evidence="3" id="KW-1185">Reference proteome</keyword>
<dbReference type="Pfam" id="PF14261">
    <property type="entry name" value="DUF4351"/>
    <property type="match status" value="1"/>
</dbReference>
<dbReference type="EMBL" id="JAKKUT010000001">
    <property type="protein sequence ID" value="MDG2989776.1"/>
    <property type="molecule type" value="Genomic_DNA"/>
</dbReference>
<dbReference type="PANTHER" id="PTHR34613">
    <property type="entry name" value="SLL0800 PROTEIN"/>
    <property type="match status" value="1"/>
</dbReference>
<organism evidence="2 3">
    <name type="scientific">Candidatus Synechococcus calcipolaris G9</name>
    <dbReference type="NCBI Taxonomy" id="1497997"/>
    <lineage>
        <taxon>Bacteria</taxon>
        <taxon>Bacillati</taxon>
        <taxon>Cyanobacteriota</taxon>
        <taxon>Cyanophyceae</taxon>
        <taxon>Synechococcales</taxon>
        <taxon>Synechococcaceae</taxon>
        <taxon>Synechococcus</taxon>
    </lineage>
</organism>
<dbReference type="InterPro" id="IPR025587">
    <property type="entry name" value="DUF4351"/>
</dbReference>
<name>A0ABT6EVD7_9SYNE</name>
<comment type="caution">
    <text evidence="2">The sequence shown here is derived from an EMBL/GenBank/DDBJ whole genome shotgun (WGS) entry which is preliminary data.</text>
</comment>
<dbReference type="NCBIfam" id="TIGR01784">
    <property type="entry name" value="T_den_put_tspse"/>
    <property type="match status" value="1"/>
</dbReference>
<evidence type="ECO:0000313" key="2">
    <source>
        <dbReference type="EMBL" id="MDG2989776.1"/>
    </source>
</evidence>
<reference evidence="2" key="2">
    <citation type="submission" date="2022-01" db="EMBL/GenBank/DDBJ databases">
        <authorList>
            <person name="Zivanovic Y."/>
            <person name="Moreira D."/>
            <person name="Lopez-Garcia P."/>
        </authorList>
    </citation>
    <scope>NUCLEOTIDE SEQUENCE</scope>
    <source>
        <strain evidence="2">G9</strain>
    </source>
</reference>
<sequence>MRDNLCKYLAEKYPTAFTQWLLKDSSENVSILKTELNLEPIRADSVTLVRTQNCILHLEFQVEPEPTLPLRMLDYWLRIYRNYQCEIIQVLILLRRTRVHVPDVFELPTTTHRYRVVKLWEEDPKQFFNIPALLPFAVLGKTKNEAALLQSVANQISQIESEQSRQELSTIVQLLAGLQYSKELIETIFREGIMRESVIYQDILQQGRQEGRQEGQREEACTLILRQLSRRVGPIPDTFVAQINHHIPRAIGILGGSSVGFQCHIMTWIGGCGHYLN</sequence>